<dbReference type="Proteomes" id="UP000008021">
    <property type="component" value="Chromosome 2"/>
</dbReference>
<reference evidence="2" key="2">
    <citation type="submission" date="2018-05" db="EMBL/GenBank/DDBJ databases">
        <title>OmerRS3 (Oryza meridionalis Reference Sequence Version 3).</title>
        <authorList>
            <person name="Zhang J."/>
            <person name="Kudrna D."/>
            <person name="Lee S."/>
            <person name="Talag J."/>
            <person name="Welchert J."/>
            <person name="Wing R.A."/>
        </authorList>
    </citation>
    <scope>NUCLEOTIDE SEQUENCE [LARGE SCALE GENOMIC DNA]</scope>
    <source>
        <strain evidence="2">cv. OR44</strain>
    </source>
</reference>
<proteinExistence type="predicted"/>
<organism evidence="2">
    <name type="scientific">Oryza meridionalis</name>
    <dbReference type="NCBI Taxonomy" id="40149"/>
    <lineage>
        <taxon>Eukaryota</taxon>
        <taxon>Viridiplantae</taxon>
        <taxon>Streptophyta</taxon>
        <taxon>Embryophyta</taxon>
        <taxon>Tracheophyta</taxon>
        <taxon>Spermatophyta</taxon>
        <taxon>Magnoliopsida</taxon>
        <taxon>Liliopsida</taxon>
        <taxon>Poales</taxon>
        <taxon>Poaceae</taxon>
        <taxon>BOP clade</taxon>
        <taxon>Oryzoideae</taxon>
        <taxon>Oryzeae</taxon>
        <taxon>Oryzinae</taxon>
        <taxon>Oryza</taxon>
    </lineage>
</organism>
<sequence>MASDPLGNVSLLPLDIKLNGQNYREWTSSASMQLRSYGMASDLNDDPPHEKEDEKKIAAWRRNDERVMAFLCMSAEVPIRMNFIDLSSAKKMWEYLQQRDQQSSAALRFSVRKNLQSLELGGMTIEEFHSAFTSLSRQLDSMVPKAGAWALATSSTQIVCSHRKRSGHRVEKCFKLHPELLAEFRAKRGASRRAPSTSVTLASPTVTAASVSATSTSQPYMSAYQPDVSASLAPAPGGEYLSAAFRQLLSSEGTLPQLSCPGAHPQNGVAERKHRHIIETARTLLIASFVSSHFWAEVVPIAVYLINIQPSSRLQ</sequence>
<dbReference type="AlphaFoldDB" id="A0A0E0CL95"/>
<dbReference type="PROSITE" id="PS50994">
    <property type="entry name" value="INTEGRASE"/>
    <property type="match status" value="1"/>
</dbReference>
<dbReference type="SUPFAM" id="SSF53098">
    <property type="entry name" value="Ribonuclease H-like"/>
    <property type="match status" value="1"/>
</dbReference>
<dbReference type="GO" id="GO:0003676">
    <property type="term" value="F:nucleic acid binding"/>
    <property type="evidence" value="ECO:0007669"/>
    <property type="project" value="InterPro"/>
</dbReference>
<accession>A0A0E0CL95</accession>
<dbReference type="Gramene" id="OMERI02G18540.1">
    <property type="protein sequence ID" value="OMERI02G18540.1"/>
    <property type="gene ID" value="OMERI02G18540"/>
</dbReference>
<dbReference type="InterPro" id="IPR039537">
    <property type="entry name" value="Retrotran_Ty1/copia-like"/>
</dbReference>
<reference evidence="2" key="1">
    <citation type="submission" date="2015-04" db="UniProtKB">
        <authorList>
            <consortium name="EnsemblPlants"/>
        </authorList>
    </citation>
    <scope>IDENTIFICATION</scope>
</reference>
<dbReference type="PANTHER" id="PTHR42648">
    <property type="entry name" value="TRANSPOSASE, PUTATIVE-RELATED"/>
    <property type="match status" value="1"/>
</dbReference>
<feature type="domain" description="Integrase catalytic" evidence="1">
    <location>
        <begin position="140"/>
        <end position="315"/>
    </location>
</feature>
<evidence type="ECO:0000313" key="2">
    <source>
        <dbReference type="EnsemblPlants" id="OMERI02G18540.1"/>
    </source>
</evidence>
<dbReference type="InterPro" id="IPR001584">
    <property type="entry name" value="Integrase_cat-core"/>
</dbReference>
<dbReference type="EnsemblPlants" id="OMERI02G18540.1">
    <property type="protein sequence ID" value="OMERI02G18540.1"/>
    <property type="gene ID" value="OMERI02G18540"/>
</dbReference>
<dbReference type="GO" id="GO:0015074">
    <property type="term" value="P:DNA integration"/>
    <property type="evidence" value="ECO:0007669"/>
    <property type="project" value="InterPro"/>
</dbReference>
<dbReference type="PANTHER" id="PTHR42648:SF28">
    <property type="entry name" value="TRANSPOSON-ENCODED PROTEIN WITH RIBONUCLEASE H-LIKE AND RETROVIRUS ZINC FINGER-LIKE DOMAINS"/>
    <property type="match status" value="1"/>
</dbReference>
<keyword evidence="3" id="KW-1185">Reference proteome</keyword>
<dbReference type="HOGENOM" id="CLU_883916_0_0_1"/>
<dbReference type="InterPro" id="IPR036397">
    <property type="entry name" value="RNaseH_sf"/>
</dbReference>
<protein>
    <recommendedName>
        <fullName evidence="1">Integrase catalytic domain-containing protein</fullName>
    </recommendedName>
</protein>
<evidence type="ECO:0000259" key="1">
    <source>
        <dbReference type="PROSITE" id="PS50994"/>
    </source>
</evidence>
<name>A0A0E0CL95_9ORYZ</name>
<dbReference type="Gene3D" id="3.30.420.10">
    <property type="entry name" value="Ribonuclease H-like superfamily/Ribonuclease H"/>
    <property type="match status" value="1"/>
</dbReference>
<dbReference type="Pfam" id="PF14223">
    <property type="entry name" value="Retrotran_gag_2"/>
    <property type="match status" value="1"/>
</dbReference>
<dbReference type="InterPro" id="IPR012337">
    <property type="entry name" value="RNaseH-like_sf"/>
</dbReference>
<dbReference type="STRING" id="40149.A0A0E0CL95"/>
<evidence type="ECO:0000313" key="3">
    <source>
        <dbReference type="Proteomes" id="UP000008021"/>
    </source>
</evidence>